<dbReference type="SUPFAM" id="SSF141571">
    <property type="entry name" value="Pentapeptide repeat-like"/>
    <property type="match status" value="1"/>
</dbReference>
<protein>
    <recommendedName>
        <fullName evidence="16">Synaptic vesicle glycoprotein 2A</fullName>
    </recommendedName>
</protein>
<dbReference type="GO" id="GO:0043005">
    <property type="term" value="C:neuron projection"/>
    <property type="evidence" value="ECO:0007669"/>
    <property type="project" value="TreeGrafter"/>
</dbReference>
<evidence type="ECO:0000256" key="7">
    <source>
        <dbReference type="ARBA" id="ARBA00022989"/>
    </source>
</evidence>
<evidence type="ECO:0000256" key="4">
    <source>
        <dbReference type="ARBA" id="ARBA00022553"/>
    </source>
</evidence>
<dbReference type="InterPro" id="IPR020846">
    <property type="entry name" value="MFS_dom"/>
</dbReference>
<keyword evidence="12" id="KW-0968">Cytoplasmic vesicle</keyword>
<dbReference type="InterPro" id="IPR036259">
    <property type="entry name" value="MFS_trans_sf"/>
</dbReference>
<feature type="transmembrane region" description="Helical" evidence="18">
    <location>
        <begin position="659"/>
        <end position="677"/>
    </location>
</feature>
<feature type="region of interest" description="Disordered" evidence="17">
    <location>
        <begin position="1"/>
        <end position="76"/>
    </location>
</feature>
<comment type="similarity">
    <text evidence="2">Belongs to the major facilitator superfamily.</text>
</comment>
<dbReference type="InterPro" id="IPR055415">
    <property type="entry name" value="LD_SV2"/>
</dbReference>
<evidence type="ECO:0000256" key="17">
    <source>
        <dbReference type="SAM" id="MobiDB-lite"/>
    </source>
</evidence>
<evidence type="ECO:0000256" key="18">
    <source>
        <dbReference type="SAM" id="Phobius"/>
    </source>
</evidence>
<dbReference type="FunFam" id="2.160.20.80:FF:000001">
    <property type="entry name" value="Synaptic vesicle glycoprotein 2A"/>
    <property type="match status" value="1"/>
</dbReference>
<dbReference type="GO" id="GO:0030672">
    <property type="term" value="C:synaptic vesicle membrane"/>
    <property type="evidence" value="ECO:0007669"/>
    <property type="project" value="UniProtKB-SubCell"/>
</dbReference>
<sequence length="688" mass="77978">MSDEYSKRSYTRFEEDDDDDDYPVQAQDGSYYRSNSRANDDEGAHSDSTEGHDEDDEIYEGEYQGIPRADSTGKVDGQVRATQAQFRDLSQYEGERRKDQEELAQQYETILQECGHGRFQWTLYFVLGLALMADGVEIFVVGFVLPSAEKDMCLSEPNKGMLGLIVYLGMMVGAFVWGGLADRIGRRQTLLISLSINSVFAFFSSFVQGYSSFLFCRLLSGVGIGGSIPIVFSYYSEFLAQEKRGEHLSWLCMFWMIGGIYASAMAWAIIPHYGWSFQMGSAYQFHSWRVFVLVCAFPAVAAIAALNTMPESPRFYLENGKHDEAWMILKQVHDTNMRAKGYPERVFSVTTIKTVKQMDELVDMGEGTAWHQRWKMKLTKICVSMTLLIHTVRFPLIMSSFIHFPCSYYGLTVWFPDMIKYLQKQEYNSRTKVFIKEKVEHVTFNFTLENQVHRNGEYFNNKFLNLKMKSMVFEDSLFEECYFEDITSSNTFFKNCTFISTLFYNTDLFKYRLINSKLINSTFLHNKEGCMLDFSDENNAYMIYFVSFLGTLAVLPGNIVSALLMDKIGRLRMLAGSSVISCVSCFFLSFGNSESAMIALLCLFGGISIASWNALDVLTVELYPSDKRTTAFGFLNALCKLAAVLGISIFQSFVGITKAVPILFASGALAAGSFLALKLPETRGQVLQ</sequence>
<dbReference type="GO" id="GO:0022857">
    <property type="term" value="F:transmembrane transporter activity"/>
    <property type="evidence" value="ECO:0007669"/>
    <property type="project" value="InterPro"/>
</dbReference>
<evidence type="ECO:0000256" key="8">
    <source>
        <dbReference type="ARBA" id="ARBA00023018"/>
    </source>
</evidence>
<comment type="function">
    <text evidence="14">Plays a role in the control of regulated secretion in neural and endocrine cells, enhancing selectively low-frequency neurotransmission. Positively regulates vesicle fusion by maintaining the readily releasable pool of secretory vesicles.</text>
</comment>
<keyword evidence="3" id="KW-0813">Transport</keyword>
<dbReference type="PROSITE" id="PS00217">
    <property type="entry name" value="SUGAR_TRANSPORT_2"/>
    <property type="match status" value="1"/>
</dbReference>
<keyword evidence="8" id="KW-0770">Synapse</keyword>
<evidence type="ECO:0000256" key="6">
    <source>
        <dbReference type="ARBA" id="ARBA00022775"/>
    </source>
</evidence>
<keyword evidence="5 18" id="KW-0812">Transmembrane</keyword>
<accession>A0AAY4DUL0</accession>
<feature type="transmembrane region" description="Helical" evidence="18">
    <location>
        <begin position="248"/>
        <end position="270"/>
    </location>
</feature>
<feature type="transmembrane region" description="Helical" evidence="18">
    <location>
        <begin position="571"/>
        <end position="590"/>
    </location>
</feature>
<proteinExistence type="inferred from homology"/>
<evidence type="ECO:0000256" key="14">
    <source>
        <dbReference type="ARBA" id="ARBA00037074"/>
    </source>
</evidence>
<evidence type="ECO:0000256" key="3">
    <source>
        <dbReference type="ARBA" id="ARBA00022448"/>
    </source>
</evidence>
<gene>
    <name evidence="20" type="primary">SV2A</name>
</gene>
<comment type="subcellular location">
    <subcellularLocation>
        <location evidence="1">Cytoplasmic vesicle</location>
        <location evidence="1">Secretory vesicle</location>
        <location evidence="1">Synaptic vesicle membrane</location>
        <topology evidence="1">Multi-pass membrane protein</topology>
    </subcellularLocation>
    <subcellularLocation>
        <location evidence="13">Presynapse</location>
    </subcellularLocation>
</comment>
<dbReference type="FunFam" id="1.20.1250.20:FF:000009">
    <property type="entry name" value="Synaptic vesicle glycoprotein 2A"/>
    <property type="match status" value="1"/>
</dbReference>
<name>A0AAY4DUL0_9TELE</name>
<keyword evidence="10" id="KW-0325">Glycoprotein</keyword>
<feature type="transmembrane region" description="Helical" evidence="18">
    <location>
        <begin position="217"/>
        <end position="236"/>
    </location>
</feature>
<evidence type="ECO:0000256" key="15">
    <source>
        <dbReference type="ARBA" id="ARBA00038707"/>
    </source>
</evidence>
<reference evidence="20 21" key="1">
    <citation type="submission" date="2020-06" db="EMBL/GenBank/DDBJ databases">
        <authorList>
            <consortium name="Wellcome Sanger Institute Data Sharing"/>
        </authorList>
    </citation>
    <scope>NUCLEOTIDE SEQUENCE [LARGE SCALE GENOMIC DNA]</scope>
</reference>
<evidence type="ECO:0000256" key="5">
    <source>
        <dbReference type="ARBA" id="ARBA00022692"/>
    </source>
</evidence>
<organism evidence="20 21">
    <name type="scientific">Denticeps clupeoides</name>
    <name type="common">denticle herring</name>
    <dbReference type="NCBI Taxonomy" id="299321"/>
    <lineage>
        <taxon>Eukaryota</taxon>
        <taxon>Metazoa</taxon>
        <taxon>Chordata</taxon>
        <taxon>Craniata</taxon>
        <taxon>Vertebrata</taxon>
        <taxon>Euteleostomi</taxon>
        <taxon>Actinopterygii</taxon>
        <taxon>Neopterygii</taxon>
        <taxon>Teleostei</taxon>
        <taxon>Clupei</taxon>
        <taxon>Clupeiformes</taxon>
        <taxon>Denticipitoidei</taxon>
        <taxon>Denticipitidae</taxon>
        <taxon>Denticeps</taxon>
    </lineage>
</organism>
<evidence type="ECO:0000256" key="11">
    <source>
        <dbReference type="ARBA" id="ARBA00023273"/>
    </source>
</evidence>
<dbReference type="FunFam" id="1.20.1250.20:FF:000014">
    <property type="entry name" value="synaptic vesicle glycoprotein 2A"/>
    <property type="match status" value="1"/>
</dbReference>
<keyword evidence="4" id="KW-0597">Phosphoprotein</keyword>
<feature type="transmembrane region" description="Helical" evidence="18">
    <location>
        <begin position="290"/>
        <end position="309"/>
    </location>
</feature>
<evidence type="ECO:0000256" key="9">
    <source>
        <dbReference type="ARBA" id="ARBA00023136"/>
    </source>
</evidence>
<dbReference type="GeneTree" id="ENSGT00950000182940"/>
<dbReference type="PANTHER" id="PTHR23511:SF11">
    <property type="entry name" value="SYNAPTIC VESICLE GLYCOPROTEIN 2A"/>
    <property type="match status" value="1"/>
</dbReference>
<feature type="transmembrane region" description="Helical" evidence="18">
    <location>
        <begin position="596"/>
        <end position="618"/>
    </location>
</feature>
<dbReference type="InterPro" id="IPR005828">
    <property type="entry name" value="MFS_sugar_transport-like"/>
</dbReference>
<dbReference type="Pfam" id="PF00083">
    <property type="entry name" value="Sugar_tr"/>
    <property type="match status" value="1"/>
</dbReference>
<dbReference type="Pfam" id="PF23894">
    <property type="entry name" value="LD_SV2"/>
    <property type="match status" value="1"/>
</dbReference>
<evidence type="ECO:0000259" key="19">
    <source>
        <dbReference type="PROSITE" id="PS50850"/>
    </source>
</evidence>
<feature type="transmembrane region" description="Helical" evidence="18">
    <location>
        <begin position="381"/>
        <end position="404"/>
    </location>
</feature>
<dbReference type="Gene3D" id="1.20.1250.20">
    <property type="entry name" value="MFS general substrate transporter like domains"/>
    <property type="match status" value="1"/>
</dbReference>
<dbReference type="PROSITE" id="PS50850">
    <property type="entry name" value="MFS"/>
    <property type="match status" value="1"/>
</dbReference>
<dbReference type="InterPro" id="IPR005829">
    <property type="entry name" value="Sugar_transporter_CS"/>
</dbReference>
<keyword evidence="7 18" id="KW-1133">Transmembrane helix</keyword>
<dbReference type="AlphaFoldDB" id="A0AAY4DUL0"/>
<feature type="transmembrane region" description="Helical" evidence="18">
    <location>
        <begin position="190"/>
        <end position="211"/>
    </location>
</feature>
<evidence type="ECO:0000256" key="1">
    <source>
        <dbReference type="ARBA" id="ARBA00004644"/>
    </source>
</evidence>
<dbReference type="SUPFAM" id="SSF103473">
    <property type="entry name" value="MFS general substrate transporter"/>
    <property type="match status" value="2"/>
</dbReference>
<dbReference type="NCBIfam" id="TIGR01299">
    <property type="entry name" value="synapt_SV2"/>
    <property type="match status" value="1"/>
</dbReference>
<feature type="domain" description="Major facilitator superfamily (MFS) profile" evidence="19">
    <location>
        <begin position="123"/>
        <end position="683"/>
    </location>
</feature>
<dbReference type="InterPro" id="IPR022308">
    <property type="entry name" value="SV2"/>
</dbReference>
<keyword evidence="11" id="KW-0966">Cell projection</keyword>
<evidence type="ECO:0000256" key="10">
    <source>
        <dbReference type="ARBA" id="ARBA00023180"/>
    </source>
</evidence>
<feature type="compositionally biased region" description="Basic and acidic residues" evidence="17">
    <location>
        <begin position="1"/>
        <end position="13"/>
    </location>
</feature>
<feature type="transmembrane region" description="Helical" evidence="18">
    <location>
        <begin position="121"/>
        <end position="148"/>
    </location>
</feature>
<dbReference type="GO" id="GO:0006836">
    <property type="term" value="P:neurotransmitter transport"/>
    <property type="evidence" value="ECO:0007669"/>
    <property type="project" value="UniProtKB-KW"/>
</dbReference>
<evidence type="ECO:0000256" key="2">
    <source>
        <dbReference type="ARBA" id="ARBA00008335"/>
    </source>
</evidence>
<reference evidence="20" key="2">
    <citation type="submission" date="2025-08" db="UniProtKB">
        <authorList>
            <consortium name="Ensembl"/>
        </authorList>
    </citation>
    <scope>IDENTIFICATION</scope>
</reference>
<keyword evidence="21" id="KW-1185">Reference proteome</keyword>
<dbReference type="PANTHER" id="PTHR23511">
    <property type="entry name" value="SYNAPTIC VESICLE GLYCOPROTEIN 2"/>
    <property type="match status" value="1"/>
</dbReference>
<evidence type="ECO:0000256" key="16">
    <source>
        <dbReference type="ARBA" id="ARBA00040802"/>
    </source>
</evidence>
<evidence type="ECO:0000256" key="13">
    <source>
        <dbReference type="ARBA" id="ARBA00034106"/>
    </source>
</evidence>
<comment type="subunit">
    <text evidence="15">Interacts with SYT1/synaptotagmin-1 in a calcium-dependent manner. Binds the adapter protein complex AP-2.</text>
</comment>
<feature type="transmembrane region" description="Helical" evidence="18">
    <location>
        <begin position="630"/>
        <end position="653"/>
    </location>
</feature>
<evidence type="ECO:0000256" key="12">
    <source>
        <dbReference type="ARBA" id="ARBA00023329"/>
    </source>
</evidence>
<evidence type="ECO:0000313" key="20">
    <source>
        <dbReference type="Ensembl" id="ENSDCDP00010048939.1"/>
    </source>
</evidence>
<dbReference type="Pfam" id="PF07690">
    <property type="entry name" value="MFS_1"/>
    <property type="match status" value="1"/>
</dbReference>
<evidence type="ECO:0000313" key="21">
    <source>
        <dbReference type="Proteomes" id="UP000694580"/>
    </source>
</evidence>
<feature type="compositionally biased region" description="Basic and acidic residues" evidence="17">
    <location>
        <begin position="38"/>
        <end position="51"/>
    </location>
</feature>
<feature type="transmembrane region" description="Helical" evidence="18">
    <location>
        <begin position="541"/>
        <end position="564"/>
    </location>
</feature>
<dbReference type="Proteomes" id="UP000694580">
    <property type="component" value="Chromosome 5"/>
</dbReference>
<dbReference type="GO" id="GO:0007268">
    <property type="term" value="P:chemical synaptic transmission"/>
    <property type="evidence" value="ECO:0007669"/>
    <property type="project" value="InterPro"/>
</dbReference>
<dbReference type="Gene3D" id="2.160.20.80">
    <property type="entry name" value="E3 ubiquitin-protein ligase SopA"/>
    <property type="match status" value="1"/>
</dbReference>
<keyword evidence="6" id="KW-0532">Neurotransmitter transport</keyword>
<dbReference type="InterPro" id="IPR011701">
    <property type="entry name" value="MFS"/>
</dbReference>
<reference evidence="20" key="3">
    <citation type="submission" date="2025-09" db="UniProtKB">
        <authorList>
            <consortium name="Ensembl"/>
        </authorList>
    </citation>
    <scope>IDENTIFICATION</scope>
</reference>
<feature type="transmembrane region" description="Helical" evidence="18">
    <location>
        <begin position="160"/>
        <end position="178"/>
    </location>
</feature>
<keyword evidence="9 18" id="KW-0472">Membrane</keyword>
<dbReference type="Ensembl" id="ENSDCDT00010059295.1">
    <property type="protein sequence ID" value="ENSDCDP00010048939.1"/>
    <property type="gene ID" value="ENSDCDG00010029359.1"/>
</dbReference>